<dbReference type="Proteomes" id="UP000199603">
    <property type="component" value="Unassembled WGS sequence"/>
</dbReference>
<evidence type="ECO:0000313" key="3">
    <source>
        <dbReference type="Proteomes" id="UP000199603"/>
    </source>
</evidence>
<organism evidence="2 3">
    <name type="scientific">Aquimonas voraii</name>
    <dbReference type="NCBI Taxonomy" id="265719"/>
    <lineage>
        <taxon>Bacteria</taxon>
        <taxon>Pseudomonadati</taxon>
        <taxon>Pseudomonadota</taxon>
        <taxon>Gammaproteobacteria</taxon>
        <taxon>Lysobacterales</taxon>
        <taxon>Lysobacteraceae</taxon>
        <taxon>Aquimonas</taxon>
    </lineage>
</organism>
<dbReference type="Pfam" id="PF09831">
    <property type="entry name" value="DUF2058"/>
    <property type="match status" value="1"/>
</dbReference>
<gene>
    <name evidence="2" type="ORF">SAMN04488509_107131</name>
</gene>
<dbReference type="OrthoDB" id="5294470at2"/>
<evidence type="ECO:0000313" key="2">
    <source>
        <dbReference type="EMBL" id="SDD80963.1"/>
    </source>
</evidence>
<sequence length="208" mass="22917">MTTSLRDQLMQLGFKAPEPAKPREPQRSPRAGSPGQPSRGQGKPAPAKSAHGRSQAGGGQKAVPRSQEEIDLAKAYALRQRVEREEQQRLERERQAEAARRREARQKLFELMQKASLNAASAELPRHFEHAGKIRRVYVTSEQLKALNAGELAIVSAGGRYHLVTLAHADEARALMPDCVALQVDPNAVEGGDDYADPRFAVPDDLVW</sequence>
<proteinExistence type="predicted"/>
<dbReference type="RefSeq" id="WP_091243266.1">
    <property type="nucleotide sequence ID" value="NZ_FNAG01000007.1"/>
</dbReference>
<reference evidence="2 3" key="1">
    <citation type="submission" date="2016-10" db="EMBL/GenBank/DDBJ databases">
        <authorList>
            <person name="de Groot N.N."/>
        </authorList>
    </citation>
    <scope>NUCLEOTIDE SEQUENCE [LARGE SCALE GENOMIC DNA]</scope>
    <source>
        <strain evidence="2 3">DSM 16957</strain>
    </source>
</reference>
<dbReference type="InterPro" id="IPR018636">
    <property type="entry name" value="DUF2058"/>
</dbReference>
<accession>A0A1G6XTC3</accession>
<feature type="compositionally biased region" description="Basic and acidic residues" evidence="1">
    <location>
        <begin position="18"/>
        <end position="27"/>
    </location>
</feature>
<evidence type="ECO:0000256" key="1">
    <source>
        <dbReference type="SAM" id="MobiDB-lite"/>
    </source>
</evidence>
<keyword evidence="3" id="KW-1185">Reference proteome</keyword>
<name>A0A1G6XTC3_9GAMM</name>
<dbReference type="EMBL" id="FNAG01000007">
    <property type="protein sequence ID" value="SDD80963.1"/>
    <property type="molecule type" value="Genomic_DNA"/>
</dbReference>
<dbReference type="STRING" id="265719.SAMN04488509_107131"/>
<protein>
    <submittedName>
        <fullName evidence="2">Uncharacterized conserved protein YaiL, DUF2058 family</fullName>
    </submittedName>
</protein>
<dbReference type="AlphaFoldDB" id="A0A1G6XTC3"/>
<feature type="region of interest" description="Disordered" evidence="1">
    <location>
        <begin position="1"/>
        <end position="70"/>
    </location>
</feature>